<reference evidence="4" key="1">
    <citation type="submission" date="2022-04" db="EMBL/GenBank/DDBJ databases">
        <title>Roseomonas acroporae sp. nov., isolated from coral Acropora digitifera.</title>
        <authorList>
            <person name="Sun H."/>
        </authorList>
    </citation>
    <scope>NUCLEOTIDE SEQUENCE</scope>
    <source>
        <strain evidence="4">NAR14</strain>
    </source>
</reference>
<name>A0A9X1Y7T3_9PROT</name>
<dbReference type="Gene3D" id="3.40.50.720">
    <property type="entry name" value="NAD(P)-binding Rossmann-like Domain"/>
    <property type="match status" value="1"/>
</dbReference>
<dbReference type="AlphaFoldDB" id="A0A9X1Y7T3"/>
<dbReference type="RefSeq" id="WP_248666884.1">
    <property type="nucleotide sequence ID" value="NZ_JALPRX010000038.1"/>
</dbReference>
<dbReference type="PANTHER" id="PTHR42879:SF2">
    <property type="entry name" value="3-OXOACYL-[ACYL-CARRIER-PROTEIN] REDUCTASE FABG"/>
    <property type="match status" value="1"/>
</dbReference>
<sequence length="277" mass="29052">MAIEGKLAGKVALVTGSGRGIGREIALKLAREGAALVINDLDPAPAEETLAAIRALGGQAVACNGSVTEADFGDRFVKAALENFGGIDIIVNNAGYTWDNVIQKMTDEQWYAIIDVHMTAPFRILRAAADFIREAAKKEAAEGREVFRKVVNISSTSGVFGNAGQANYSAAKAGISGMTRALAKEWGRYKVNVNAVAFGLIMTRLTEAVAGAGATIDIEGREIKVGVRPEALKNAEATIPLGRGGRPEEAAGSVYLFCIPESNYVTGQTLVVAGGRP</sequence>
<dbReference type="InterPro" id="IPR057326">
    <property type="entry name" value="KR_dom"/>
</dbReference>
<dbReference type="PROSITE" id="PS00061">
    <property type="entry name" value="ADH_SHORT"/>
    <property type="match status" value="1"/>
</dbReference>
<dbReference type="Proteomes" id="UP001139516">
    <property type="component" value="Unassembled WGS sequence"/>
</dbReference>
<evidence type="ECO:0000259" key="3">
    <source>
        <dbReference type="SMART" id="SM00822"/>
    </source>
</evidence>
<gene>
    <name evidence="4" type="ORF">M0638_10250</name>
</gene>
<dbReference type="InterPro" id="IPR020904">
    <property type="entry name" value="Sc_DH/Rdtase_CS"/>
</dbReference>
<dbReference type="PRINTS" id="PR00081">
    <property type="entry name" value="GDHRDH"/>
</dbReference>
<dbReference type="GO" id="GO:0032787">
    <property type="term" value="P:monocarboxylic acid metabolic process"/>
    <property type="evidence" value="ECO:0007669"/>
    <property type="project" value="UniProtKB-ARBA"/>
</dbReference>
<protein>
    <submittedName>
        <fullName evidence="4">SDR family oxidoreductase</fullName>
    </submittedName>
</protein>
<accession>A0A9X1Y7T3</accession>
<dbReference type="PANTHER" id="PTHR42879">
    <property type="entry name" value="3-OXOACYL-(ACYL-CARRIER-PROTEIN) REDUCTASE"/>
    <property type="match status" value="1"/>
</dbReference>
<feature type="domain" description="Ketoreductase" evidence="3">
    <location>
        <begin position="10"/>
        <end position="204"/>
    </location>
</feature>
<evidence type="ECO:0000256" key="2">
    <source>
        <dbReference type="RuleBase" id="RU000363"/>
    </source>
</evidence>
<proteinExistence type="inferred from homology"/>
<dbReference type="SUPFAM" id="SSF51735">
    <property type="entry name" value="NAD(P)-binding Rossmann-fold domains"/>
    <property type="match status" value="1"/>
</dbReference>
<dbReference type="InterPro" id="IPR002347">
    <property type="entry name" value="SDR_fam"/>
</dbReference>
<organism evidence="4 5">
    <name type="scientific">Roseomonas acroporae</name>
    <dbReference type="NCBI Taxonomy" id="2937791"/>
    <lineage>
        <taxon>Bacteria</taxon>
        <taxon>Pseudomonadati</taxon>
        <taxon>Pseudomonadota</taxon>
        <taxon>Alphaproteobacteria</taxon>
        <taxon>Acetobacterales</taxon>
        <taxon>Roseomonadaceae</taxon>
        <taxon>Roseomonas</taxon>
    </lineage>
</organism>
<comment type="caution">
    <text evidence="4">The sequence shown here is derived from an EMBL/GenBank/DDBJ whole genome shotgun (WGS) entry which is preliminary data.</text>
</comment>
<dbReference type="PRINTS" id="PR00080">
    <property type="entry name" value="SDRFAMILY"/>
</dbReference>
<dbReference type="EMBL" id="JALPRX010000038">
    <property type="protein sequence ID" value="MCK8784763.1"/>
    <property type="molecule type" value="Genomic_DNA"/>
</dbReference>
<dbReference type="SMART" id="SM00822">
    <property type="entry name" value="PKS_KR"/>
    <property type="match status" value="1"/>
</dbReference>
<evidence type="ECO:0000313" key="5">
    <source>
        <dbReference type="Proteomes" id="UP001139516"/>
    </source>
</evidence>
<evidence type="ECO:0000256" key="1">
    <source>
        <dbReference type="ARBA" id="ARBA00006484"/>
    </source>
</evidence>
<dbReference type="InterPro" id="IPR050259">
    <property type="entry name" value="SDR"/>
</dbReference>
<dbReference type="FunFam" id="3.40.50.720:FF:000084">
    <property type="entry name" value="Short-chain dehydrogenase reductase"/>
    <property type="match status" value="1"/>
</dbReference>
<evidence type="ECO:0000313" key="4">
    <source>
        <dbReference type="EMBL" id="MCK8784763.1"/>
    </source>
</evidence>
<dbReference type="Pfam" id="PF00106">
    <property type="entry name" value="adh_short"/>
    <property type="match status" value="1"/>
</dbReference>
<keyword evidence="5" id="KW-1185">Reference proteome</keyword>
<comment type="similarity">
    <text evidence="1 2">Belongs to the short-chain dehydrogenases/reductases (SDR) family.</text>
</comment>
<dbReference type="InterPro" id="IPR036291">
    <property type="entry name" value="NAD(P)-bd_dom_sf"/>
</dbReference>